<evidence type="ECO:0000313" key="2">
    <source>
        <dbReference type="EMBL" id="KAG7086367.1"/>
    </source>
</evidence>
<evidence type="ECO:0000313" key="3">
    <source>
        <dbReference type="Proteomes" id="UP001049176"/>
    </source>
</evidence>
<dbReference type="PANTHER" id="PTHR45348:SF2">
    <property type="entry name" value="ZINC-TYPE ALCOHOL DEHYDROGENASE-LIKE PROTEIN C2E1P3.01"/>
    <property type="match status" value="1"/>
</dbReference>
<dbReference type="InterPro" id="IPR020843">
    <property type="entry name" value="ER"/>
</dbReference>
<dbReference type="InterPro" id="IPR036291">
    <property type="entry name" value="NAD(P)-bd_dom_sf"/>
</dbReference>
<dbReference type="Gene3D" id="3.40.50.720">
    <property type="entry name" value="NAD(P)-binding Rossmann-like Domain"/>
    <property type="match status" value="1"/>
</dbReference>
<dbReference type="InterPro" id="IPR013149">
    <property type="entry name" value="ADH-like_C"/>
</dbReference>
<dbReference type="InterPro" id="IPR047122">
    <property type="entry name" value="Trans-enoyl_RdTase-like"/>
</dbReference>
<dbReference type="RefSeq" id="XP_043002838.1">
    <property type="nucleotide sequence ID" value="XM_043159239.1"/>
</dbReference>
<organism evidence="2 3">
    <name type="scientific">Marasmius oreades</name>
    <name type="common">fairy-ring Marasmius</name>
    <dbReference type="NCBI Taxonomy" id="181124"/>
    <lineage>
        <taxon>Eukaryota</taxon>
        <taxon>Fungi</taxon>
        <taxon>Dikarya</taxon>
        <taxon>Basidiomycota</taxon>
        <taxon>Agaricomycotina</taxon>
        <taxon>Agaricomycetes</taxon>
        <taxon>Agaricomycetidae</taxon>
        <taxon>Agaricales</taxon>
        <taxon>Marasmiineae</taxon>
        <taxon>Marasmiaceae</taxon>
        <taxon>Marasmius</taxon>
    </lineage>
</organism>
<dbReference type="Pfam" id="PF00107">
    <property type="entry name" value="ADH_zinc_N"/>
    <property type="match status" value="1"/>
</dbReference>
<dbReference type="AlphaFoldDB" id="A0A9P7RMU7"/>
<dbReference type="SUPFAM" id="SSF51735">
    <property type="entry name" value="NAD(P)-binding Rossmann-fold domains"/>
    <property type="match status" value="1"/>
</dbReference>
<dbReference type="OrthoDB" id="3233595at2759"/>
<dbReference type="Pfam" id="PF08240">
    <property type="entry name" value="ADH_N"/>
    <property type="match status" value="1"/>
</dbReference>
<dbReference type="GO" id="GO:0016651">
    <property type="term" value="F:oxidoreductase activity, acting on NAD(P)H"/>
    <property type="evidence" value="ECO:0007669"/>
    <property type="project" value="InterPro"/>
</dbReference>
<dbReference type="GeneID" id="66071403"/>
<dbReference type="SUPFAM" id="SSF50129">
    <property type="entry name" value="GroES-like"/>
    <property type="match status" value="1"/>
</dbReference>
<feature type="domain" description="Enoyl reductase (ER)" evidence="1">
    <location>
        <begin position="14"/>
        <end position="341"/>
    </location>
</feature>
<proteinExistence type="predicted"/>
<gene>
    <name evidence="2" type="ORF">E1B28_002327</name>
</gene>
<dbReference type="InterPro" id="IPR011032">
    <property type="entry name" value="GroES-like_sf"/>
</dbReference>
<sequence length="346" mass="37146">MPDQKALLLEKTQGPLVLGSRPIPKPGQAELLVKIKAAGLNPVDWKIRDMGYFLSDSDYPSVLGTDNAGDVVELGEGVDAKQWEKGTRVFFQGQYGRSDLNGFQQYALISADLAAKIPAQLSYSQAASIPVAFVCGAYGMMVEPPIGAGLNPNWDQNLKYPGEHALVLGGSTSVGQYAIQILRKVLGFSSVITYASAKQTEYLKSLGATHVIDRHQVPFTDLPSAVLEQTSQSRLKMVFDAFGGGEEVGFSLLAEGGQVCTVNPSIQERKEDGKRLFGVLGIVHAPTHRVAGVKMMKNLERLVEEGVILPNRIHDLPIGLGNIVEGLAMVKGEKAAGAKVIAHPEE</sequence>
<accession>A0A9P7RMU7</accession>
<reference evidence="2" key="1">
    <citation type="journal article" date="2021" name="Genome Biol. Evol.">
        <title>The assembled and annotated genome of the fairy-ring fungus Marasmius oreades.</title>
        <authorList>
            <person name="Hiltunen M."/>
            <person name="Ament-Velasquez S.L."/>
            <person name="Johannesson H."/>
        </authorList>
    </citation>
    <scope>NUCLEOTIDE SEQUENCE</scope>
    <source>
        <strain evidence="2">03SP1</strain>
    </source>
</reference>
<dbReference type="InterPro" id="IPR013154">
    <property type="entry name" value="ADH-like_N"/>
</dbReference>
<name>A0A9P7RMU7_9AGAR</name>
<keyword evidence="3" id="KW-1185">Reference proteome</keyword>
<dbReference type="EMBL" id="CM032190">
    <property type="protein sequence ID" value="KAG7086367.1"/>
    <property type="molecule type" value="Genomic_DNA"/>
</dbReference>
<dbReference type="Proteomes" id="UP001049176">
    <property type="component" value="Chromosome 10"/>
</dbReference>
<dbReference type="SMART" id="SM00829">
    <property type="entry name" value="PKS_ER"/>
    <property type="match status" value="1"/>
</dbReference>
<evidence type="ECO:0000259" key="1">
    <source>
        <dbReference type="SMART" id="SM00829"/>
    </source>
</evidence>
<comment type="caution">
    <text evidence="2">The sequence shown here is derived from an EMBL/GenBank/DDBJ whole genome shotgun (WGS) entry which is preliminary data.</text>
</comment>
<dbReference type="CDD" id="cd08249">
    <property type="entry name" value="enoyl_reductase_like"/>
    <property type="match status" value="1"/>
</dbReference>
<protein>
    <recommendedName>
        <fullName evidence="1">Enoyl reductase (ER) domain-containing protein</fullName>
    </recommendedName>
</protein>
<dbReference type="KEGG" id="more:E1B28_002327"/>
<dbReference type="PANTHER" id="PTHR45348">
    <property type="entry name" value="HYPOTHETICAL OXIDOREDUCTASE (EUROFUNG)"/>
    <property type="match status" value="1"/>
</dbReference>
<dbReference type="Gene3D" id="3.90.180.10">
    <property type="entry name" value="Medium-chain alcohol dehydrogenases, catalytic domain"/>
    <property type="match status" value="1"/>
</dbReference>